<comment type="caution">
    <text evidence="1">The sequence shown here is derived from an EMBL/GenBank/DDBJ whole genome shotgun (WGS) entry which is preliminary data.</text>
</comment>
<evidence type="ECO:0000313" key="1">
    <source>
        <dbReference type="EMBL" id="CAH1797415.1"/>
    </source>
</evidence>
<proteinExistence type="predicted"/>
<reference evidence="1" key="1">
    <citation type="submission" date="2022-03" db="EMBL/GenBank/DDBJ databases">
        <authorList>
            <person name="Martin C."/>
        </authorList>
    </citation>
    <scope>NUCLEOTIDE SEQUENCE</scope>
</reference>
<dbReference type="Proteomes" id="UP000749559">
    <property type="component" value="Unassembled WGS sequence"/>
</dbReference>
<dbReference type="AlphaFoldDB" id="A0A8S4PW54"/>
<name>A0A8S4PW54_OWEFU</name>
<accession>A0A8S4PW54</accession>
<protein>
    <submittedName>
        <fullName evidence="1">Uncharacterized protein</fullName>
    </submittedName>
</protein>
<keyword evidence="2" id="KW-1185">Reference proteome</keyword>
<organism evidence="1 2">
    <name type="scientific">Owenia fusiformis</name>
    <name type="common">Polychaete worm</name>
    <dbReference type="NCBI Taxonomy" id="6347"/>
    <lineage>
        <taxon>Eukaryota</taxon>
        <taxon>Metazoa</taxon>
        <taxon>Spiralia</taxon>
        <taxon>Lophotrochozoa</taxon>
        <taxon>Annelida</taxon>
        <taxon>Polychaeta</taxon>
        <taxon>Sedentaria</taxon>
        <taxon>Canalipalpata</taxon>
        <taxon>Sabellida</taxon>
        <taxon>Oweniida</taxon>
        <taxon>Oweniidae</taxon>
        <taxon>Owenia</taxon>
    </lineage>
</organism>
<dbReference type="EMBL" id="CAIIXF020000010">
    <property type="protein sequence ID" value="CAH1797415.1"/>
    <property type="molecule type" value="Genomic_DNA"/>
</dbReference>
<evidence type="ECO:0000313" key="2">
    <source>
        <dbReference type="Proteomes" id="UP000749559"/>
    </source>
</evidence>
<gene>
    <name evidence="1" type="ORF">OFUS_LOCUS21701</name>
</gene>
<feature type="non-terminal residue" evidence="1">
    <location>
        <position position="1"/>
    </location>
</feature>
<sequence length="191" mass="21182">FFLKILFNFTKIDATSFKTELEASSQMHFKSLVLSNGSIFIGYRGGGALITPPGYAYVSYGNQVNMPSPFSTTFPKFCFYLCHHNSSGVYEILIKWKLSHFVFCRHLLNFITGKGPVSLKLIYQYIGHWGGPRGSTRMHLGATGGHWNMLGATRVLLGVTGGHQGAFDGHEESFACFRQPQGATRMVSRAT</sequence>